<dbReference type="Proteomes" id="UP001143856">
    <property type="component" value="Unassembled WGS sequence"/>
</dbReference>
<comment type="caution">
    <text evidence="1">The sequence shown here is derived from an EMBL/GenBank/DDBJ whole genome shotgun (WGS) entry which is preliminary data.</text>
</comment>
<protein>
    <submittedName>
        <fullName evidence="1">Uncharacterized protein</fullName>
    </submittedName>
</protein>
<organism evidence="1 2">
    <name type="scientific">Xylaria curta</name>
    <dbReference type="NCBI Taxonomy" id="42375"/>
    <lineage>
        <taxon>Eukaryota</taxon>
        <taxon>Fungi</taxon>
        <taxon>Dikarya</taxon>
        <taxon>Ascomycota</taxon>
        <taxon>Pezizomycotina</taxon>
        <taxon>Sordariomycetes</taxon>
        <taxon>Xylariomycetidae</taxon>
        <taxon>Xylariales</taxon>
        <taxon>Xylariaceae</taxon>
        <taxon>Xylaria</taxon>
    </lineage>
</organism>
<accession>A0ACC1PBH9</accession>
<evidence type="ECO:0000313" key="2">
    <source>
        <dbReference type="Proteomes" id="UP001143856"/>
    </source>
</evidence>
<reference evidence="1" key="1">
    <citation type="submission" date="2022-10" db="EMBL/GenBank/DDBJ databases">
        <title>Genome Sequence of Xylaria curta.</title>
        <authorList>
            <person name="Buettner E."/>
        </authorList>
    </citation>
    <scope>NUCLEOTIDE SEQUENCE</scope>
    <source>
        <strain evidence="1">Babe10</strain>
    </source>
</reference>
<keyword evidence="2" id="KW-1185">Reference proteome</keyword>
<name>A0ACC1PBH9_9PEZI</name>
<proteinExistence type="predicted"/>
<gene>
    <name evidence="1" type="ORF">NUW58_g3441</name>
</gene>
<dbReference type="EMBL" id="JAPDGR010000522">
    <property type="protein sequence ID" value="KAJ2989487.1"/>
    <property type="molecule type" value="Genomic_DNA"/>
</dbReference>
<evidence type="ECO:0000313" key="1">
    <source>
        <dbReference type="EMBL" id="KAJ2989487.1"/>
    </source>
</evidence>
<sequence length="1117" mass="122772">MPPPADRAEILETVRRAKAFKLCLRRVWAVAASLPDGAKSLPTLIPTLDMFPVPNHNNRYMIKDLDVDILANIQTYGRHHSTAESILEKAPSLDGGALNPSRTPNSQLNPPFDEDRPISKGVKDWKALFYLEQASQLTFEKTKSLAVFTSPGSKHSDDGEVLICPDKSVISNSHIEFRAFFYGNRGMIPYLEHWLKQDPELDMGQRMLLVLDGDNEIKFDLGDIGGLEPFLTKALHFAIGMRDNIKFELLVTLLLDNHAQHGRNADEVNNTGESALHVAARNGHLKVVKLLLKAEADASIRDLSGQLALHYAASGGHNDIMPLLIRARNFKNQKTVPYSHSSMANRDEFDGKTNEGTHGESYERIDGQRSDDSNRKSDKRIEDGMNGDTDKKSDKQTTSLPEVDYQDNNGQTALHLAARNGHTPVVDTLLRHGTQVYAKDNSGQTALLLAAEKGRAEIVEILLAGHALEEAEVNKALLLAAAGNCRMVVRKLHKSGARSGTRDATEMTALHWTIEANDEASTMLLIENQDDLNVRGGEEKQSAFIRPVNKGLIRVVFALIRKGADVNLQDSKQRTALHWAAYSGSIEATILTIEAGANTSMKDRDGRSALIIAAIYGRAAVVNILLHRGSDPKASDNDGRSALDWAATIGPNEIVRALLPNIRVDKDKKRALELAANGRHFSVAVAIHNEIQGAALQTSALTTILFSASATDVLPLEVYDLIENVADLNQKDSLDIQDVEGRTLLLVAAERGYSNLVRALLEFRCNPNTEDKTKRTPLLLAAERGDPELIQALLDAGADPNRPDIRGRTALAQASRNGHEYVVFILFSNGKAKPNLDVRDVMGRTALLLAAESGHASIVDCLLDSNAKSTIMDYDGKKALQKAMEKGHASIVRSLLSMPDILTQDRKAVNEALLLASRKGWAELTTILLDEDADMSFQSKEGWTALHMAAMSGHQDVMKLLHHAARNGNWGIAQMLVNHGADPHIRDLQMKKAWQLAAEAGYHQIARLLLGKEINLDPNSRKMEELFLQMAERGLVSMVQSLLENGVNEDATDPFGRTAIGLAAEHGKDEVVRLLLLRGADPSMPDLRLKMPLLSAGLCPRNRRRASHYHRRQLPAP</sequence>